<dbReference type="PROSITE" id="PS00041">
    <property type="entry name" value="HTH_ARAC_FAMILY_1"/>
    <property type="match status" value="1"/>
</dbReference>
<dbReference type="PANTHER" id="PTHR46796">
    <property type="entry name" value="HTH-TYPE TRANSCRIPTIONAL ACTIVATOR RHAS-RELATED"/>
    <property type="match status" value="1"/>
</dbReference>
<dbReference type="InterPro" id="IPR020449">
    <property type="entry name" value="Tscrpt_reg_AraC-type_HTH"/>
</dbReference>
<evidence type="ECO:0000313" key="6">
    <source>
        <dbReference type="EMBL" id="TDY38240.1"/>
    </source>
</evidence>
<feature type="compositionally biased region" description="Basic and acidic residues" evidence="4">
    <location>
        <begin position="288"/>
        <end position="307"/>
    </location>
</feature>
<organism evidence="6 7">
    <name type="scientific">Paraburkholderia rhizosphaerae</name>
    <dbReference type="NCBI Taxonomy" id="480658"/>
    <lineage>
        <taxon>Bacteria</taxon>
        <taxon>Pseudomonadati</taxon>
        <taxon>Pseudomonadota</taxon>
        <taxon>Betaproteobacteria</taxon>
        <taxon>Burkholderiales</taxon>
        <taxon>Burkholderiaceae</taxon>
        <taxon>Paraburkholderia</taxon>
    </lineage>
</organism>
<dbReference type="Pfam" id="PF14525">
    <property type="entry name" value="AraC_binding_2"/>
    <property type="match status" value="1"/>
</dbReference>
<dbReference type="SMART" id="SM00342">
    <property type="entry name" value="HTH_ARAC"/>
    <property type="match status" value="1"/>
</dbReference>
<dbReference type="GO" id="GO:0043565">
    <property type="term" value="F:sequence-specific DNA binding"/>
    <property type="evidence" value="ECO:0007669"/>
    <property type="project" value="InterPro"/>
</dbReference>
<dbReference type="PRINTS" id="PR00032">
    <property type="entry name" value="HTHARAC"/>
</dbReference>
<name>A0A4R8L8I9_9BURK</name>
<dbReference type="InterPro" id="IPR050204">
    <property type="entry name" value="AraC_XylS_family_regulators"/>
</dbReference>
<dbReference type="InterPro" id="IPR035418">
    <property type="entry name" value="AraC-bd_2"/>
</dbReference>
<feature type="region of interest" description="Disordered" evidence="4">
    <location>
        <begin position="288"/>
        <end position="325"/>
    </location>
</feature>
<evidence type="ECO:0000313" key="7">
    <source>
        <dbReference type="Proteomes" id="UP000295509"/>
    </source>
</evidence>
<dbReference type="PROSITE" id="PS01124">
    <property type="entry name" value="HTH_ARAC_FAMILY_2"/>
    <property type="match status" value="1"/>
</dbReference>
<comment type="caution">
    <text evidence="6">The sequence shown here is derived from an EMBL/GenBank/DDBJ whole genome shotgun (WGS) entry which is preliminary data.</text>
</comment>
<sequence length="325" mass="36634">MCRNAWIEAMARQGLRCRFDPSHFGKSTKYTAPAGSTDIAKLDVVWQTVSPLKHANTWNHEHLYVQIVTRGTIWIEQCGQLMRLESGDIALIDPLTRYDESVRESASLSVLYVQRSALRERGLRDRFPAVRRPDPASPDVRAVREFVLYLASQAGSVDEALLARLGDQCLDLMNALLEDGNRPGSNQSACITALRAKQLIARRIGDPDLSVASIATELNVSTRTLTRALQANGMSAMRYAWLLRIEHAARLLASTPHRKIQEIACRYGFSDAAHFSREFKKRYDMTPREYAADRNTTRGGASDEERMWNATNAETPRPSRRTQSR</sequence>
<dbReference type="EMBL" id="SORE01000033">
    <property type="protein sequence ID" value="TDY38240.1"/>
    <property type="molecule type" value="Genomic_DNA"/>
</dbReference>
<dbReference type="InterPro" id="IPR009057">
    <property type="entry name" value="Homeodomain-like_sf"/>
</dbReference>
<dbReference type="InterPro" id="IPR018062">
    <property type="entry name" value="HTH_AraC-typ_CS"/>
</dbReference>
<dbReference type="GO" id="GO:0003700">
    <property type="term" value="F:DNA-binding transcription factor activity"/>
    <property type="evidence" value="ECO:0007669"/>
    <property type="project" value="InterPro"/>
</dbReference>
<dbReference type="AlphaFoldDB" id="A0A4R8L8I9"/>
<dbReference type="Proteomes" id="UP000295509">
    <property type="component" value="Unassembled WGS sequence"/>
</dbReference>
<dbReference type="InterPro" id="IPR018060">
    <property type="entry name" value="HTH_AraC"/>
</dbReference>
<evidence type="ECO:0000256" key="1">
    <source>
        <dbReference type="ARBA" id="ARBA00023015"/>
    </source>
</evidence>
<protein>
    <submittedName>
        <fullName evidence="6">AraC-like protein</fullName>
    </submittedName>
</protein>
<dbReference type="Pfam" id="PF12833">
    <property type="entry name" value="HTH_18"/>
    <property type="match status" value="1"/>
</dbReference>
<feature type="domain" description="HTH araC/xylS-type" evidence="5">
    <location>
        <begin position="194"/>
        <end position="293"/>
    </location>
</feature>
<evidence type="ECO:0000256" key="2">
    <source>
        <dbReference type="ARBA" id="ARBA00023125"/>
    </source>
</evidence>
<dbReference type="SUPFAM" id="SSF46689">
    <property type="entry name" value="Homeodomain-like"/>
    <property type="match status" value="1"/>
</dbReference>
<dbReference type="Gene3D" id="1.10.10.60">
    <property type="entry name" value="Homeodomain-like"/>
    <property type="match status" value="1"/>
</dbReference>
<reference evidence="6 7" key="1">
    <citation type="submission" date="2019-03" db="EMBL/GenBank/DDBJ databases">
        <title>Genomic Encyclopedia of Type Strains, Phase III (KMG-III): the genomes of soil and plant-associated and newly described type strains.</title>
        <authorList>
            <person name="Whitman W."/>
        </authorList>
    </citation>
    <scope>NUCLEOTIDE SEQUENCE [LARGE SCALE GENOMIC DNA]</scope>
    <source>
        <strain evidence="6 7">LMG 29544</strain>
    </source>
</reference>
<keyword evidence="7" id="KW-1185">Reference proteome</keyword>
<accession>A0A4R8L8I9</accession>
<keyword evidence="2" id="KW-0238">DNA-binding</keyword>
<keyword evidence="3" id="KW-0804">Transcription</keyword>
<keyword evidence="1" id="KW-0805">Transcription regulation</keyword>
<proteinExistence type="predicted"/>
<dbReference type="PANTHER" id="PTHR46796:SF6">
    <property type="entry name" value="ARAC SUBFAMILY"/>
    <property type="match status" value="1"/>
</dbReference>
<evidence type="ECO:0000256" key="3">
    <source>
        <dbReference type="ARBA" id="ARBA00023163"/>
    </source>
</evidence>
<evidence type="ECO:0000259" key="5">
    <source>
        <dbReference type="PROSITE" id="PS01124"/>
    </source>
</evidence>
<evidence type="ECO:0000256" key="4">
    <source>
        <dbReference type="SAM" id="MobiDB-lite"/>
    </source>
</evidence>
<gene>
    <name evidence="6" type="ORF">BX592_13341</name>
</gene>